<name>A0A395GBA7_9STAP</name>
<comment type="caution">
    <text evidence="2">The sequence shown here is derived from an EMBL/GenBank/DDBJ whole genome shotgun (WGS) entry which is preliminary data.</text>
</comment>
<dbReference type="EMBL" id="MJBI02000002">
    <property type="protein sequence ID" value="RAI81264.1"/>
    <property type="molecule type" value="Genomic_DNA"/>
</dbReference>
<evidence type="ECO:0000313" key="3">
    <source>
        <dbReference type="Proteomes" id="UP000229523"/>
    </source>
</evidence>
<keyword evidence="1" id="KW-1133">Transmembrane helix</keyword>
<keyword evidence="3" id="KW-1185">Reference proteome</keyword>
<feature type="transmembrane region" description="Helical" evidence="1">
    <location>
        <begin position="6"/>
        <end position="28"/>
    </location>
</feature>
<feature type="transmembrane region" description="Helical" evidence="1">
    <location>
        <begin position="40"/>
        <end position="61"/>
    </location>
</feature>
<dbReference type="AlphaFoldDB" id="A0A395GBA7"/>
<evidence type="ECO:0000256" key="1">
    <source>
        <dbReference type="SAM" id="Phobius"/>
    </source>
</evidence>
<gene>
    <name evidence="2" type="ORF">BFS35_006770</name>
</gene>
<proteinExistence type="predicted"/>
<accession>A0A395GBA7</accession>
<reference evidence="2 3" key="1">
    <citation type="journal article" date="2018" name="Front. Microbiol.">
        <title>Description and Comparative Genomics of Macrococcus caseolyticus subsp. hominis subsp. nov., Macrococcus goetzii sp. nov., Macrococcus epidermidis sp. nov., and Macrococcus bohemicus sp. nov., Novel Macrococci From Human Clinical Material With Virulence Potential and Suspected Uptake of Foreign DNA by Natural Transformation.</title>
        <authorList>
            <person name="Maslanova I."/>
            <person name="Wertheimer Z."/>
            <person name="Sedlacek I."/>
            <person name="Svec P."/>
            <person name="Indrakova A."/>
            <person name="Kovarovic V."/>
            <person name="Schumann P."/>
            <person name="Sproer C."/>
            <person name="Kralova S."/>
            <person name="Sedo O."/>
            <person name="Kristofova L."/>
            <person name="Vrbovska V."/>
            <person name="Fuzik T."/>
            <person name="Petras P."/>
            <person name="Zdrahal Z."/>
            <person name="Ruzickova V."/>
            <person name="Doskar J."/>
            <person name="Pantucek R."/>
        </authorList>
    </citation>
    <scope>NUCLEOTIDE SEQUENCE [LARGE SCALE GENOMIC DNA]</scope>
    <source>
        <strain evidence="2 3">CCM 4927</strain>
    </source>
</reference>
<sequence length="229" mass="27086">MRDKFYFYLMIIFSICITIILIFSYGSAMKIIVDAKSLEAYSLMIAFVGLFTTFLGAYLGAKVSGEYTLKASQMIIDEQNKIALKRAKFLTEDLFSESMSSINKIRPFDFGFPINEEKFNLNLNPTFREIEYEYVQESLLKDFKDNIDELKNFRLTTDFYLLSPEFQKEITNTITQLSKLYQLFQDLNSYLEKDINESDMFFVAKKKEFHNTLDNLYMKRYHILKNQNH</sequence>
<protein>
    <submittedName>
        <fullName evidence="2">Uncharacterized protein</fullName>
    </submittedName>
</protein>
<keyword evidence="1" id="KW-0812">Transmembrane</keyword>
<evidence type="ECO:0000313" key="2">
    <source>
        <dbReference type="EMBL" id="RAI81264.1"/>
    </source>
</evidence>
<organism evidence="2 3">
    <name type="scientific">Macrococcoides goetzii</name>
    <dbReference type="NCBI Taxonomy" id="1891097"/>
    <lineage>
        <taxon>Bacteria</taxon>
        <taxon>Bacillati</taxon>
        <taxon>Bacillota</taxon>
        <taxon>Bacilli</taxon>
        <taxon>Bacillales</taxon>
        <taxon>Staphylococcaceae</taxon>
        <taxon>Macrococcoides</taxon>
    </lineage>
</organism>
<keyword evidence="1" id="KW-0472">Membrane</keyword>
<dbReference type="Proteomes" id="UP000229523">
    <property type="component" value="Unassembled WGS sequence"/>
</dbReference>